<dbReference type="AlphaFoldDB" id="A0AA88GMY9"/>
<evidence type="ECO:0000313" key="4">
    <source>
        <dbReference type="EMBL" id="KAG2385657.1"/>
    </source>
</evidence>
<dbReference type="InterPro" id="IPR004094">
    <property type="entry name" value="Antistasin-like"/>
</dbReference>
<gene>
    <name evidence="4" type="ORF">C9374_003472</name>
</gene>
<reference evidence="4 5" key="1">
    <citation type="journal article" date="2018" name="BMC Genomics">
        <title>The genome of Naegleria lovaniensis, the basis for a comparative approach to unravel pathogenicity factors of the human pathogenic amoeba N. fowleri.</title>
        <authorList>
            <person name="Liechti N."/>
            <person name="Schurch N."/>
            <person name="Bruggmann R."/>
            <person name="Wittwer M."/>
        </authorList>
    </citation>
    <scope>NUCLEOTIDE SEQUENCE [LARGE SCALE GENOMIC DNA]</scope>
    <source>
        <strain evidence="4 5">ATCC 30569</strain>
    </source>
</reference>
<name>A0AA88GMY9_NAELO</name>
<comment type="caution">
    <text evidence="4">The sequence shown here is derived from an EMBL/GenBank/DDBJ whole genome shotgun (WGS) entry which is preliminary data.</text>
</comment>
<evidence type="ECO:0000259" key="3">
    <source>
        <dbReference type="PROSITE" id="PS51252"/>
    </source>
</evidence>
<keyword evidence="2" id="KW-0732">Signal</keyword>
<organism evidence="4 5">
    <name type="scientific">Naegleria lovaniensis</name>
    <name type="common">Amoeba</name>
    <dbReference type="NCBI Taxonomy" id="51637"/>
    <lineage>
        <taxon>Eukaryota</taxon>
        <taxon>Discoba</taxon>
        <taxon>Heterolobosea</taxon>
        <taxon>Tetramitia</taxon>
        <taxon>Eutetramitia</taxon>
        <taxon>Vahlkampfiidae</taxon>
        <taxon>Naegleria</taxon>
    </lineage>
</organism>
<dbReference type="InterPro" id="IPR011061">
    <property type="entry name" value="Hirudin/antistatin"/>
</dbReference>
<dbReference type="Pfam" id="PF02822">
    <property type="entry name" value="Antistasin"/>
    <property type="match status" value="2"/>
</dbReference>
<accession>A0AA88GMY9</accession>
<dbReference type="SUPFAM" id="SSF57262">
    <property type="entry name" value="Leech antihemostatic proteins"/>
    <property type="match status" value="2"/>
</dbReference>
<feature type="domain" description="Antistasin-like" evidence="3">
    <location>
        <begin position="82"/>
        <end position="107"/>
    </location>
</feature>
<dbReference type="EMBL" id="PYSW02000018">
    <property type="protein sequence ID" value="KAG2385657.1"/>
    <property type="molecule type" value="Genomic_DNA"/>
</dbReference>
<feature type="domain" description="Antistasin-like" evidence="3">
    <location>
        <begin position="48"/>
        <end position="74"/>
    </location>
</feature>
<feature type="region of interest" description="Disordered" evidence="1">
    <location>
        <begin position="111"/>
        <end position="133"/>
    </location>
</feature>
<dbReference type="GO" id="GO:0004867">
    <property type="term" value="F:serine-type endopeptidase inhibitor activity"/>
    <property type="evidence" value="ECO:0007669"/>
    <property type="project" value="InterPro"/>
</dbReference>
<keyword evidence="5" id="KW-1185">Reference proteome</keyword>
<feature type="chain" id="PRO_5041680939" description="Antistasin-like domain-containing protein" evidence="2">
    <location>
        <begin position="28"/>
        <end position="309"/>
    </location>
</feature>
<evidence type="ECO:0000256" key="1">
    <source>
        <dbReference type="SAM" id="MobiDB-lite"/>
    </source>
</evidence>
<evidence type="ECO:0000256" key="2">
    <source>
        <dbReference type="SAM" id="SignalP"/>
    </source>
</evidence>
<dbReference type="GeneID" id="68095927"/>
<dbReference type="Proteomes" id="UP000816034">
    <property type="component" value="Unassembled WGS sequence"/>
</dbReference>
<sequence length="309" mass="34276">MQKVPIALLLASLFLCALLVLESFVWAQVSLHHVNSKFKKPDFAKKECPPVLCKMACRHGFKVSEKTGCPVCACKKPTNFACPQVACMLHCPNGYKMTKTGCPTCVCKDGREEDKPTPKPTPIRCGTPPHGSVNPNVLTPEQQETTTTNDNQNVLLKQACKRKCKKIAGLARVVNGQCECIPRSQLIRPKCKRCYRFCPSGYKPSHGICPSCQCKKRVEQEMELTWQHFGGWVGYKFGAQVACPKMNCDTSHCEFGVRKFFGCETCACAKRPSTYAELLKPLTSPSAVTATAEHTLSDDVFDEFLEEVL</sequence>
<evidence type="ECO:0000313" key="5">
    <source>
        <dbReference type="Proteomes" id="UP000816034"/>
    </source>
</evidence>
<protein>
    <recommendedName>
        <fullName evidence="3">Antistasin-like domain-containing protein</fullName>
    </recommendedName>
</protein>
<dbReference type="RefSeq" id="XP_044549650.1">
    <property type="nucleotide sequence ID" value="XM_044693004.1"/>
</dbReference>
<proteinExistence type="predicted"/>
<feature type="signal peptide" evidence="2">
    <location>
        <begin position="1"/>
        <end position="27"/>
    </location>
</feature>
<dbReference type="Gene3D" id="2.10.22.10">
    <property type="entry name" value="Antistasin, domain 1"/>
    <property type="match status" value="2"/>
</dbReference>
<dbReference type="PROSITE" id="PS51252">
    <property type="entry name" value="ANTISTASIN"/>
    <property type="match status" value="2"/>
</dbReference>